<gene>
    <name evidence="2" type="ORF">AVEN_236649_1</name>
</gene>
<organism evidence="2 3">
    <name type="scientific">Araneus ventricosus</name>
    <name type="common">Orbweaver spider</name>
    <name type="synonym">Epeira ventricosa</name>
    <dbReference type="NCBI Taxonomy" id="182803"/>
    <lineage>
        <taxon>Eukaryota</taxon>
        <taxon>Metazoa</taxon>
        <taxon>Ecdysozoa</taxon>
        <taxon>Arthropoda</taxon>
        <taxon>Chelicerata</taxon>
        <taxon>Arachnida</taxon>
        <taxon>Araneae</taxon>
        <taxon>Araneomorphae</taxon>
        <taxon>Entelegynae</taxon>
        <taxon>Araneoidea</taxon>
        <taxon>Araneidae</taxon>
        <taxon>Araneus</taxon>
    </lineage>
</organism>
<dbReference type="Proteomes" id="UP000499080">
    <property type="component" value="Unassembled WGS sequence"/>
</dbReference>
<evidence type="ECO:0000313" key="2">
    <source>
        <dbReference type="EMBL" id="GBM82655.1"/>
    </source>
</evidence>
<dbReference type="AlphaFoldDB" id="A0A4Y2IYB3"/>
<reference evidence="2 3" key="1">
    <citation type="journal article" date="2019" name="Sci. Rep.">
        <title>Orb-weaving spider Araneus ventricosus genome elucidates the spidroin gene catalogue.</title>
        <authorList>
            <person name="Kono N."/>
            <person name="Nakamura H."/>
            <person name="Ohtoshi R."/>
            <person name="Moran D.A.P."/>
            <person name="Shinohara A."/>
            <person name="Yoshida Y."/>
            <person name="Fujiwara M."/>
            <person name="Mori M."/>
            <person name="Tomita M."/>
            <person name="Arakawa K."/>
        </authorList>
    </citation>
    <scope>NUCLEOTIDE SEQUENCE [LARGE SCALE GENOMIC DNA]</scope>
</reference>
<proteinExistence type="predicted"/>
<accession>A0A4Y2IYB3</accession>
<comment type="caution">
    <text evidence="2">The sequence shown here is derived from an EMBL/GenBank/DDBJ whole genome shotgun (WGS) entry which is preliminary data.</text>
</comment>
<feature type="region of interest" description="Disordered" evidence="1">
    <location>
        <begin position="69"/>
        <end position="107"/>
    </location>
</feature>
<name>A0A4Y2IYB3_ARAVE</name>
<dbReference type="EMBL" id="BGPR01108378">
    <property type="protein sequence ID" value="GBM82655.1"/>
    <property type="molecule type" value="Genomic_DNA"/>
</dbReference>
<sequence>MAQNTPASRKQRSTPAQCQYTTKRCQPLLRYQECKATAAAKPCRHKAQRAKKWRATSSLRLKITKNCTQTHREGSAARHAAKRKQRYVIPQHTPPAASSARRHKTKV</sequence>
<protein>
    <submittedName>
        <fullName evidence="2">Uncharacterized protein</fullName>
    </submittedName>
</protein>
<evidence type="ECO:0000313" key="3">
    <source>
        <dbReference type="Proteomes" id="UP000499080"/>
    </source>
</evidence>
<keyword evidence="3" id="KW-1185">Reference proteome</keyword>
<evidence type="ECO:0000256" key="1">
    <source>
        <dbReference type="SAM" id="MobiDB-lite"/>
    </source>
</evidence>